<evidence type="ECO:0000313" key="9">
    <source>
        <dbReference type="EMBL" id="MBC3875417.1"/>
    </source>
</evidence>
<protein>
    <submittedName>
        <fullName evidence="9">Threo-3-hydroxy-L-aspartate ammonia-lyase</fullName>
        <ecNumber evidence="9">4.3.1.16</ecNumber>
    </submittedName>
</protein>
<dbReference type="InterPro" id="IPR027278">
    <property type="entry name" value="ACCD_DCysDesulf"/>
</dbReference>
<name>A0ABR6YFY1_9BURK</name>
<gene>
    <name evidence="9" type="ORF">H8K55_17645</name>
</gene>
<proteinExistence type="inferred from homology"/>
<dbReference type="Proteomes" id="UP000624279">
    <property type="component" value="Unassembled WGS sequence"/>
</dbReference>
<evidence type="ECO:0000256" key="1">
    <source>
        <dbReference type="ARBA" id="ARBA00001913"/>
    </source>
</evidence>
<evidence type="ECO:0000256" key="6">
    <source>
        <dbReference type="ARBA" id="ARBA00022842"/>
    </source>
</evidence>
<dbReference type="CDD" id="cd01562">
    <property type="entry name" value="Thr-dehyd"/>
    <property type="match status" value="1"/>
</dbReference>
<keyword evidence="7" id="KW-0663">Pyridoxal phosphate</keyword>
<dbReference type="PANTHER" id="PTHR43050:SF1">
    <property type="entry name" value="SERINE RACEMASE"/>
    <property type="match status" value="1"/>
</dbReference>
<dbReference type="InterPro" id="IPR036052">
    <property type="entry name" value="TrpB-like_PALP_sf"/>
</dbReference>
<dbReference type="Gene3D" id="3.40.50.1100">
    <property type="match status" value="2"/>
</dbReference>
<dbReference type="RefSeq" id="WP_186943380.1">
    <property type="nucleotide sequence ID" value="NZ_JACOGA010000018.1"/>
</dbReference>
<comment type="cofactor">
    <cofactor evidence="1">
        <name>Ca(2+)</name>
        <dbReference type="ChEBI" id="CHEBI:29108"/>
    </cofactor>
</comment>
<evidence type="ECO:0000256" key="2">
    <source>
        <dbReference type="ARBA" id="ARBA00001933"/>
    </source>
</evidence>
<dbReference type="PIRSF" id="PIRSF006278">
    <property type="entry name" value="ACCD_DCysDesulf"/>
    <property type="match status" value="1"/>
</dbReference>
<dbReference type="InterPro" id="IPR000634">
    <property type="entry name" value="Ser/Thr_deHydtase_PyrdxlP-BS"/>
</dbReference>
<dbReference type="GO" id="GO:0030848">
    <property type="term" value="F:threo-3-hydroxyaspartate ammonia-lyase activity"/>
    <property type="evidence" value="ECO:0007669"/>
    <property type="project" value="UniProtKB-EC"/>
</dbReference>
<keyword evidence="10" id="KW-1185">Reference proteome</keyword>
<dbReference type="EC" id="4.3.1.16" evidence="9"/>
<dbReference type="PANTHER" id="PTHR43050">
    <property type="entry name" value="SERINE / THREONINE RACEMASE FAMILY MEMBER"/>
    <property type="match status" value="1"/>
</dbReference>
<dbReference type="NCBIfam" id="NF005454">
    <property type="entry name" value="PRK07048.1"/>
    <property type="match status" value="1"/>
</dbReference>
<comment type="similarity">
    <text evidence="5">Belongs to the ACC deaminase/D-cysteine desulfhydrase family.</text>
</comment>
<dbReference type="InterPro" id="IPR001926">
    <property type="entry name" value="TrpB-like_PALP"/>
</dbReference>
<evidence type="ECO:0000313" key="10">
    <source>
        <dbReference type="Proteomes" id="UP000624279"/>
    </source>
</evidence>
<organism evidence="9 10">
    <name type="scientific">Undibacterium flavidum</name>
    <dbReference type="NCBI Taxonomy" id="2762297"/>
    <lineage>
        <taxon>Bacteria</taxon>
        <taxon>Pseudomonadati</taxon>
        <taxon>Pseudomonadota</taxon>
        <taxon>Betaproteobacteria</taxon>
        <taxon>Burkholderiales</taxon>
        <taxon>Oxalobacteraceae</taxon>
        <taxon>Undibacterium</taxon>
    </lineage>
</organism>
<comment type="cofactor">
    <cofactor evidence="2">
        <name>pyridoxal 5'-phosphate</name>
        <dbReference type="ChEBI" id="CHEBI:597326"/>
    </cofactor>
</comment>
<comment type="cofactor">
    <cofactor evidence="3">
        <name>Mn(2+)</name>
        <dbReference type="ChEBI" id="CHEBI:29035"/>
    </cofactor>
</comment>
<dbReference type="SUPFAM" id="SSF53686">
    <property type="entry name" value="Tryptophan synthase beta subunit-like PLP-dependent enzymes"/>
    <property type="match status" value="1"/>
</dbReference>
<accession>A0ABR6YFY1</accession>
<evidence type="ECO:0000256" key="4">
    <source>
        <dbReference type="ARBA" id="ARBA00001946"/>
    </source>
</evidence>
<dbReference type="PROSITE" id="PS00165">
    <property type="entry name" value="DEHYDRATASE_SER_THR"/>
    <property type="match status" value="1"/>
</dbReference>
<comment type="caution">
    <text evidence="9">The sequence shown here is derived from an EMBL/GenBank/DDBJ whole genome shotgun (WGS) entry which is preliminary data.</text>
</comment>
<dbReference type="Pfam" id="PF00291">
    <property type="entry name" value="PALP"/>
    <property type="match status" value="1"/>
</dbReference>
<sequence>MINSSAFSFDDIQVAHQRISPYIQRTPVLTSTTANQHTGAKLFFKCENFQGTGAFKFRGACNALLQFTPEQKARGVVTFSSGNHAQAIAKAAQQFGMRAVIVMPKDAPAIKVAATRGYGGEVVLYDRYTEDREEIGRQLAQNQGLTLIPPYDHPHVMAGQGTSAKELIEEVGELDYLLVPLGGGGLLSGCATAAKALNPHCQVIGIEPEAGNDGQRSFRTGSIVHIETPNTIADGAQTQHLGNHTFPVIQKYVDDVLTVSDAQLVDAMKFFASRMKIMVEPTGCLGAALALSGQIGGQNNGQNKLTNQRVGIIVSGGNIDLTRFATLVQ</sequence>
<keyword evidence="6" id="KW-0460">Magnesium</keyword>
<evidence type="ECO:0000256" key="7">
    <source>
        <dbReference type="ARBA" id="ARBA00022898"/>
    </source>
</evidence>
<keyword evidence="9" id="KW-0456">Lyase</keyword>
<reference evidence="9 10" key="1">
    <citation type="submission" date="2020-08" db="EMBL/GenBank/DDBJ databases">
        <title>Novel species isolated from subtropical streams in China.</title>
        <authorList>
            <person name="Lu H."/>
        </authorList>
    </citation>
    <scope>NUCLEOTIDE SEQUENCE [LARGE SCALE GENOMIC DNA]</scope>
    <source>
        <strain evidence="9 10">LX15W</strain>
    </source>
</reference>
<feature type="domain" description="Tryptophan synthase beta chain-like PALP" evidence="8">
    <location>
        <begin position="19"/>
        <end position="298"/>
    </location>
</feature>
<evidence type="ECO:0000256" key="3">
    <source>
        <dbReference type="ARBA" id="ARBA00001936"/>
    </source>
</evidence>
<evidence type="ECO:0000256" key="5">
    <source>
        <dbReference type="ARBA" id="ARBA00008639"/>
    </source>
</evidence>
<comment type="cofactor">
    <cofactor evidence="4">
        <name>Mg(2+)</name>
        <dbReference type="ChEBI" id="CHEBI:18420"/>
    </cofactor>
</comment>
<dbReference type="EMBL" id="JACOGA010000018">
    <property type="protein sequence ID" value="MBC3875417.1"/>
    <property type="molecule type" value="Genomic_DNA"/>
</dbReference>
<evidence type="ECO:0000259" key="8">
    <source>
        <dbReference type="Pfam" id="PF00291"/>
    </source>
</evidence>